<dbReference type="PANTHER" id="PTHR30469">
    <property type="entry name" value="MULTIDRUG RESISTANCE PROTEIN MDTA"/>
    <property type="match status" value="1"/>
</dbReference>
<feature type="coiled-coil region" evidence="1">
    <location>
        <begin position="58"/>
        <end position="110"/>
    </location>
</feature>
<evidence type="ECO:0000256" key="1">
    <source>
        <dbReference type="SAM" id="Coils"/>
    </source>
</evidence>
<dbReference type="Proteomes" id="UP000824238">
    <property type="component" value="Unassembled WGS sequence"/>
</dbReference>
<organism evidence="2 3">
    <name type="scientific">Candidatus Scatomorpha intestinigallinarum</name>
    <dbReference type="NCBI Taxonomy" id="2840923"/>
    <lineage>
        <taxon>Bacteria</taxon>
        <taxon>Bacillati</taxon>
        <taxon>Bacillota</taxon>
        <taxon>Clostridia</taxon>
        <taxon>Eubacteriales</taxon>
        <taxon>Candidatus Scatomorpha</taxon>
    </lineage>
</organism>
<reference evidence="2" key="2">
    <citation type="journal article" date="2021" name="PeerJ">
        <title>Extensive microbial diversity within the chicken gut microbiome revealed by metagenomics and culture.</title>
        <authorList>
            <person name="Gilroy R."/>
            <person name="Ravi A."/>
            <person name="Getino M."/>
            <person name="Pursley I."/>
            <person name="Horton D.L."/>
            <person name="Alikhan N.F."/>
            <person name="Baker D."/>
            <person name="Gharbi K."/>
            <person name="Hall N."/>
            <person name="Watson M."/>
            <person name="Adriaenssens E.M."/>
            <person name="Foster-Nyarko E."/>
            <person name="Jarju S."/>
            <person name="Secka A."/>
            <person name="Antonio M."/>
            <person name="Oren A."/>
            <person name="Chaudhuri R.R."/>
            <person name="La Ragione R."/>
            <person name="Hildebrand F."/>
            <person name="Pallen M.J."/>
        </authorList>
    </citation>
    <scope>NUCLEOTIDE SEQUENCE</scope>
    <source>
        <strain evidence="2">ChiGjej3B3-7149</strain>
    </source>
</reference>
<dbReference type="Gene3D" id="1.10.287.1490">
    <property type="match status" value="1"/>
</dbReference>
<gene>
    <name evidence="2" type="ORF">IAD36_08675</name>
</gene>
<feature type="coiled-coil region" evidence="1">
    <location>
        <begin position="135"/>
        <end position="169"/>
    </location>
</feature>
<proteinExistence type="predicted"/>
<reference evidence="2" key="1">
    <citation type="submission" date="2020-10" db="EMBL/GenBank/DDBJ databases">
        <authorList>
            <person name="Gilroy R."/>
        </authorList>
    </citation>
    <scope>NUCLEOTIDE SEQUENCE</scope>
    <source>
        <strain evidence="2">ChiGjej3B3-7149</strain>
    </source>
</reference>
<dbReference type="GO" id="GO:0015562">
    <property type="term" value="F:efflux transmembrane transporter activity"/>
    <property type="evidence" value="ECO:0007669"/>
    <property type="project" value="TreeGrafter"/>
</dbReference>
<accession>A0A9D1DMP0</accession>
<dbReference type="EMBL" id="DVHH01000207">
    <property type="protein sequence ID" value="HIR55651.1"/>
    <property type="molecule type" value="Genomic_DNA"/>
</dbReference>
<dbReference type="AlphaFoldDB" id="A0A9D1DMP0"/>
<protein>
    <submittedName>
        <fullName evidence="2">HlyD family efflux transporter periplasmic adaptor subunit</fullName>
    </submittedName>
</protein>
<comment type="caution">
    <text evidence="2">The sequence shown here is derived from an EMBL/GenBank/DDBJ whole genome shotgun (WGS) entry which is preliminary data.</text>
</comment>
<dbReference type="Gene3D" id="2.40.420.20">
    <property type="match status" value="1"/>
</dbReference>
<evidence type="ECO:0000313" key="3">
    <source>
        <dbReference type="Proteomes" id="UP000824238"/>
    </source>
</evidence>
<feature type="non-terminal residue" evidence="2">
    <location>
        <position position="1"/>
    </location>
</feature>
<dbReference type="GO" id="GO:1990281">
    <property type="term" value="C:efflux pump complex"/>
    <property type="evidence" value="ECO:0007669"/>
    <property type="project" value="TreeGrafter"/>
</dbReference>
<evidence type="ECO:0000313" key="2">
    <source>
        <dbReference type="EMBL" id="HIR55651.1"/>
    </source>
</evidence>
<name>A0A9D1DMP0_9FIRM</name>
<sequence>FAASTGSVNDYFETYADSTFAERKALGLEFYIFDRNASYITNLPSQALAEIAKGYNAIREARDALTKAQDAYNKAVESMQPQNEALNKQVTEAKREMDALEAEHADMVEKKTAYDTAKDNVISCENALQTLLKTSQLDNLELSKLANEIAELEAKLEELSGGEKDAEGNVTGGQIVSEVNGVVKEINVTAGNNTDPATAVMTIEVPDRGYTVSMNVTNEQAQKVTIGDTAEISTGYWGSSGLSGKLVGIRNNTSAGQSGGKQLVFDVTGSDITSGTQVSVSIGQRSQNYDTIVPNSALRSDSNGSFVLVIVAKSSPLGNRFVATRVDVTELAKDDVNTAVSGGLSAYDMVLTTATKPVEDGMLVRLPD</sequence>
<keyword evidence="1" id="KW-0175">Coiled coil</keyword>
<dbReference type="PANTHER" id="PTHR30469:SF15">
    <property type="entry name" value="HLYD FAMILY OF SECRETION PROTEINS"/>
    <property type="match status" value="1"/>
</dbReference>